<dbReference type="SUPFAM" id="SSF141072">
    <property type="entry name" value="CalX-like"/>
    <property type="match status" value="1"/>
</dbReference>
<gene>
    <name evidence="3" type="ordered locus">Celal_2107</name>
</gene>
<dbReference type="InterPro" id="IPR038081">
    <property type="entry name" value="CalX-like_sf"/>
</dbReference>
<name>E6X566_CELAD</name>
<dbReference type="NCBIfam" id="TIGR04131">
    <property type="entry name" value="Bac_Flav_CTERM"/>
    <property type="match status" value="1"/>
</dbReference>
<evidence type="ECO:0000313" key="4">
    <source>
        <dbReference type="Proteomes" id="UP000008634"/>
    </source>
</evidence>
<reference evidence="3 4" key="1">
    <citation type="journal article" date="2010" name="Stand. Genomic Sci.">
        <title>Complete genome sequence of Cellulophaga algicola type strain (IC166).</title>
        <authorList>
            <person name="Abt B."/>
            <person name="Lu M."/>
            <person name="Misra M."/>
            <person name="Han C."/>
            <person name="Nolan M."/>
            <person name="Lucas S."/>
            <person name="Hammon N."/>
            <person name="Deshpande S."/>
            <person name="Cheng J.F."/>
            <person name="Tapia R."/>
            <person name="Goodwin L."/>
            <person name="Pitluck S."/>
            <person name="Liolios K."/>
            <person name="Pagani I."/>
            <person name="Ivanova N."/>
            <person name="Mavromatis K."/>
            <person name="Ovchinikova G."/>
            <person name="Pati A."/>
            <person name="Chen A."/>
            <person name="Palaniappan K."/>
            <person name="Land M."/>
            <person name="Hauser L."/>
            <person name="Chang Y.J."/>
            <person name="Jeffries C.D."/>
            <person name="Detter J.C."/>
            <person name="Brambilla E."/>
            <person name="Rohde M."/>
            <person name="Tindall B.J."/>
            <person name="Goker M."/>
            <person name="Woyke T."/>
            <person name="Bristow J."/>
            <person name="Eisen J.A."/>
            <person name="Markowitz V."/>
            <person name="Hugenholtz P."/>
            <person name="Kyrpides N.C."/>
            <person name="Klenk H.P."/>
            <person name="Lapidus A."/>
        </authorList>
    </citation>
    <scope>NUCLEOTIDE SEQUENCE [LARGE SCALE GENOMIC DNA]</scope>
    <source>
        <strain evidence="4">DSM 14237 / IC166 / ACAM 630</strain>
    </source>
</reference>
<dbReference type="Proteomes" id="UP000008634">
    <property type="component" value="Chromosome"/>
</dbReference>
<dbReference type="HOGENOM" id="CLU_362779_0_0_10"/>
<dbReference type="eggNOG" id="COG4386">
    <property type="taxonomic scope" value="Bacteria"/>
</dbReference>
<feature type="domain" description="Ig-like" evidence="2">
    <location>
        <begin position="445"/>
        <end position="522"/>
    </location>
</feature>
<dbReference type="InterPro" id="IPR026341">
    <property type="entry name" value="T9SS_type_B"/>
</dbReference>
<dbReference type="Pfam" id="PF19081">
    <property type="entry name" value="Ig_7"/>
    <property type="match status" value="1"/>
</dbReference>
<dbReference type="EMBL" id="CP002453">
    <property type="protein sequence ID" value="ADV49402.1"/>
    <property type="molecule type" value="Genomic_DNA"/>
</dbReference>
<keyword evidence="1" id="KW-1133">Transmembrane helix</keyword>
<dbReference type="RefSeq" id="WP_013550878.1">
    <property type="nucleotide sequence ID" value="NC_014934.1"/>
</dbReference>
<evidence type="ECO:0000313" key="3">
    <source>
        <dbReference type="EMBL" id="ADV49402.1"/>
    </source>
</evidence>
<proteinExistence type="predicted"/>
<dbReference type="InterPro" id="IPR044023">
    <property type="entry name" value="Ig_7"/>
</dbReference>
<evidence type="ECO:0000259" key="2">
    <source>
        <dbReference type="Pfam" id="PF19081"/>
    </source>
</evidence>
<dbReference type="KEGG" id="cao:Celal_2107"/>
<feature type="transmembrane region" description="Helical" evidence="1">
    <location>
        <begin position="12"/>
        <end position="33"/>
    </location>
</feature>
<protein>
    <recommendedName>
        <fullName evidence="2">Ig-like domain-containing protein</fullName>
    </recommendedName>
</protein>
<accession>E6X566</accession>
<keyword evidence="1" id="KW-0812">Transmembrane</keyword>
<dbReference type="AlphaFoldDB" id="E6X566"/>
<keyword evidence="4" id="KW-1185">Reference proteome</keyword>
<dbReference type="Pfam" id="PF13585">
    <property type="entry name" value="CHU_C"/>
    <property type="match status" value="1"/>
</dbReference>
<dbReference type="STRING" id="688270.Celal_2107"/>
<keyword evidence="1" id="KW-0472">Membrane</keyword>
<dbReference type="eggNOG" id="COG2931">
    <property type="taxonomic scope" value="Bacteria"/>
</dbReference>
<dbReference type="Gene3D" id="2.60.40.2030">
    <property type="match status" value="1"/>
</dbReference>
<sequence>MNTLYQPIYKLSCANYFAQILLVVGFLFLPIFMSGQSTVVVTATDAIATEGTPADDTGVFLIDLGSVNTTGGNVVVNFVFSGTATSGTDYVDLGSNISIPDGDRTAQLIVVPVDDTSFEGNESVQIRLTGTDDGGFTVAGNSSSNAIITLVDNDGCSAGGIAPPLVSSIPERYCSGVEVDLSSFVTRAAPSGTTLRWSTDATPDPNDEASFLDSSVIMDGGDFYGFYYGSENGNACISPVVSLPSISFDTSPSLGALSNNNQVCNQGFFGIGTSLDLDDALNGQTLGGIWNLIDSPAGQTTSINSGNSVSYNGQPTGSYIYTYTPNYAGAPSCPPESIEVSIFVTECTPCGAGNTPPQLNTEVNTDFCVVAGQSISQDLAAYTSSSAPSGTNLIWSRSNDYTRSDVFLTNTLVSQEGTYYAFFLDEADDCASPVLSVSIIINQEPEITATENALCSEGIMTLEATATDGSTINWYATETSTTPLEENSPSFTTPNLTQTTTYYAQAVIGSCLSDRIPVVATISNEPVVQAVTTPLNACNVLDSDFATVIDLNTGLTQSVSGTWEVTSDPSNALSVSGTDTVDFINAPVGTYTFTFTTDTAVAPCSDVLVTITVTVVECVLDTDMDGLTNAEENTLGTNPDNEDSDDDGILDGVEVGDDVENPLDEDNDGIIDALDSNILDSDLDGVVDQLDPANFNPCVPNAFAGACDSECGVLFNQFSPNSDGINDFLTISCLENYPNNSIEIFDRYGNQVYKAVRYQNNWNGTGKNGDLPKGTYYYVLNLGDGSPITKGWIQIIR</sequence>
<evidence type="ECO:0000256" key="1">
    <source>
        <dbReference type="SAM" id="Phobius"/>
    </source>
</evidence>
<dbReference type="OrthoDB" id="1236981at2"/>
<organism evidence="3 4">
    <name type="scientific">Cellulophaga algicola (strain DSM 14237 / IC166 / ACAM 630)</name>
    <dbReference type="NCBI Taxonomy" id="688270"/>
    <lineage>
        <taxon>Bacteria</taxon>
        <taxon>Pseudomonadati</taxon>
        <taxon>Bacteroidota</taxon>
        <taxon>Flavobacteriia</taxon>
        <taxon>Flavobacteriales</taxon>
        <taxon>Flavobacteriaceae</taxon>
        <taxon>Cellulophaga</taxon>
    </lineage>
</organism>